<evidence type="ECO:0000313" key="2">
    <source>
        <dbReference type="Proteomes" id="UP001431634"/>
    </source>
</evidence>
<dbReference type="Proteomes" id="UP001431634">
    <property type="component" value="Unassembled WGS sequence"/>
</dbReference>
<accession>A0ABT6Q1Q9</accession>
<name>A0ABT6Q1Q9_9PROT</name>
<comment type="caution">
    <text evidence="1">The sequence shown here is derived from an EMBL/GenBank/DDBJ whole genome shotgun (WGS) entry which is preliminary data.</text>
</comment>
<dbReference type="RefSeq" id="WP_281448143.1">
    <property type="nucleotide sequence ID" value="NZ_JASBAO010000001.1"/>
</dbReference>
<dbReference type="EMBL" id="JASBAO010000001">
    <property type="protein sequence ID" value="MDI2091032.1"/>
    <property type="molecule type" value="Genomic_DNA"/>
</dbReference>
<proteinExistence type="predicted"/>
<protein>
    <submittedName>
        <fullName evidence="1">Uncharacterized protein</fullName>
    </submittedName>
</protein>
<keyword evidence="2" id="KW-1185">Reference proteome</keyword>
<evidence type="ECO:0000313" key="1">
    <source>
        <dbReference type="EMBL" id="MDI2091032.1"/>
    </source>
</evidence>
<gene>
    <name evidence="1" type="ORF">QJV27_06580</name>
</gene>
<reference evidence="1" key="1">
    <citation type="submission" date="2023-05" db="EMBL/GenBank/DDBJ databases">
        <title>Whole genome sequence of Commensalibacter sp.</title>
        <authorList>
            <person name="Charoenyingcharoen P."/>
            <person name="Yukphan P."/>
        </authorList>
    </citation>
    <scope>NUCLEOTIDE SEQUENCE</scope>
    <source>
        <strain evidence="1">TBRC 16381</strain>
    </source>
</reference>
<organism evidence="1 2">
    <name type="scientific">Commensalibacter oyaizuii</name>
    <dbReference type="NCBI Taxonomy" id="3043873"/>
    <lineage>
        <taxon>Bacteria</taxon>
        <taxon>Pseudomonadati</taxon>
        <taxon>Pseudomonadota</taxon>
        <taxon>Alphaproteobacteria</taxon>
        <taxon>Acetobacterales</taxon>
        <taxon>Acetobacteraceae</taxon>
    </lineage>
</organism>
<sequence length="94" mass="11032">MTKIIPFQKNKNKLWATAFLIKGKRCVANIYTSKCKAIEDCLWRQKEVNAYKHLLISNNQPVPHYYIITLHRSELPKNWKPLPALGFLLTTKYS</sequence>